<evidence type="ECO:0000313" key="2">
    <source>
        <dbReference type="EMBL" id="MBW2962796.1"/>
    </source>
</evidence>
<keyword evidence="2" id="KW-0067">ATP-binding</keyword>
<evidence type="ECO:0000259" key="1">
    <source>
        <dbReference type="Pfam" id="PF13521"/>
    </source>
</evidence>
<sequence length="179" mass="20883">MHNHSKIVILGGPGTGKSSVITELKNRGYPCFDEVSREIIQKAQKEGIDQLFLTEPLLFSEKLLEGRINQFKQAQKIEKAVFIDRGIPDVTAYMDFKKEKYPLKFSKANIDYTYDQAFLLPVWPEIYKSDTERYENLEEAFLIEKELIKTYKNLGYHLIEVPKTNVKERTNFILENLKS</sequence>
<name>A0ABS6W4K0_9FLAO</name>
<dbReference type="RefSeq" id="WP_219041076.1">
    <property type="nucleotide sequence ID" value="NZ_JAHWDF010000017.1"/>
</dbReference>
<accession>A0ABS6W4K0</accession>
<dbReference type="GO" id="GO:0005524">
    <property type="term" value="F:ATP binding"/>
    <property type="evidence" value="ECO:0007669"/>
    <property type="project" value="UniProtKB-KW"/>
</dbReference>
<proteinExistence type="predicted"/>
<dbReference type="EMBL" id="JAHWDF010000017">
    <property type="protein sequence ID" value="MBW2962796.1"/>
    <property type="molecule type" value="Genomic_DNA"/>
</dbReference>
<dbReference type="InterPro" id="IPR038727">
    <property type="entry name" value="NadR/Ttd14_AAA_dom"/>
</dbReference>
<keyword evidence="2" id="KW-0547">Nucleotide-binding</keyword>
<dbReference type="Proteomes" id="UP000719267">
    <property type="component" value="Unassembled WGS sequence"/>
</dbReference>
<dbReference type="Pfam" id="PF13521">
    <property type="entry name" value="AAA_28"/>
    <property type="match status" value="1"/>
</dbReference>
<gene>
    <name evidence="2" type="ORF">KW502_13445</name>
</gene>
<organism evidence="2 3">
    <name type="scientific">Mesonia aestuariivivens</name>
    <dbReference type="NCBI Taxonomy" id="2796128"/>
    <lineage>
        <taxon>Bacteria</taxon>
        <taxon>Pseudomonadati</taxon>
        <taxon>Bacteroidota</taxon>
        <taxon>Flavobacteriia</taxon>
        <taxon>Flavobacteriales</taxon>
        <taxon>Flavobacteriaceae</taxon>
        <taxon>Mesonia</taxon>
    </lineage>
</organism>
<keyword evidence="3" id="KW-1185">Reference proteome</keyword>
<evidence type="ECO:0000313" key="3">
    <source>
        <dbReference type="Proteomes" id="UP000719267"/>
    </source>
</evidence>
<reference evidence="2 3" key="1">
    <citation type="submission" date="2021-07" db="EMBL/GenBank/DDBJ databases">
        <title>Mesonia aestuariivivens sp. nov., isolated from a tidal flat.</title>
        <authorList>
            <person name="Kim Y.-O."/>
            <person name="Yoon J.-H."/>
        </authorList>
    </citation>
    <scope>NUCLEOTIDE SEQUENCE [LARGE SCALE GENOMIC DNA]</scope>
    <source>
        <strain evidence="2 3">JHPTF-M18</strain>
    </source>
</reference>
<feature type="domain" description="NadR/Ttd14 AAA" evidence="1">
    <location>
        <begin position="6"/>
        <end position="169"/>
    </location>
</feature>
<protein>
    <submittedName>
        <fullName evidence="2">ATP-binding protein</fullName>
    </submittedName>
</protein>
<comment type="caution">
    <text evidence="2">The sequence shown here is derived from an EMBL/GenBank/DDBJ whole genome shotgun (WGS) entry which is preliminary data.</text>
</comment>